<protein>
    <submittedName>
        <fullName evidence="2">Uncharacterized protein</fullName>
    </submittedName>
</protein>
<name>A0ABR4CV72_9HELO</name>
<evidence type="ECO:0000313" key="2">
    <source>
        <dbReference type="EMBL" id="KAL2073268.1"/>
    </source>
</evidence>
<comment type="caution">
    <text evidence="2">The sequence shown here is derived from an EMBL/GenBank/DDBJ whole genome shotgun (WGS) entry which is preliminary data.</text>
</comment>
<keyword evidence="3" id="KW-1185">Reference proteome</keyword>
<organism evidence="2 3">
    <name type="scientific">Oculimacula yallundae</name>
    <dbReference type="NCBI Taxonomy" id="86028"/>
    <lineage>
        <taxon>Eukaryota</taxon>
        <taxon>Fungi</taxon>
        <taxon>Dikarya</taxon>
        <taxon>Ascomycota</taxon>
        <taxon>Pezizomycotina</taxon>
        <taxon>Leotiomycetes</taxon>
        <taxon>Helotiales</taxon>
        <taxon>Ploettnerulaceae</taxon>
        <taxon>Oculimacula</taxon>
    </lineage>
</organism>
<reference evidence="2 3" key="1">
    <citation type="journal article" date="2024" name="Commun. Biol.">
        <title>Comparative genomic analysis of thermophilic fungi reveals convergent evolutionary adaptations and gene losses.</title>
        <authorList>
            <person name="Steindorff A.S."/>
            <person name="Aguilar-Pontes M.V."/>
            <person name="Robinson A.J."/>
            <person name="Andreopoulos B."/>
            <person name="LaButti K."/>
            <person name="Kuo A."/>
            <person name="Mondo S."/>
            <person name="Riley R."/>
            <person name="Otillar R."/>
            <person name="Haridas S."/>
            <person name="Lipzen A."/>
            <person name="Grimwood J."/>
            <person name="Schmutz J."/>
            <person name="Clum A."/>
            <person name="Reid I.D."/>
            <person name="Moisan M.C."/>
            <person name="Butler G."/>
            <person name="Nguyen T.T.M."/>
            <person name="Dewar K."/>
            <person name="Conant G."/>
            <person name="Drula E."/>
            <person name="Henrissat B."/>
            <person name="Hansel C."/>
            <person name="Singer S."/>
            <person name="Hutchinson M.I."/>
            <person name="de Vries R.P."/>
            <person name="Natvig D.O."/>
            <person name="Powell A.J."/>
            <person name="Tsang A."/>
            <person name="Grigoriev I.V."/>
        </authorList>
    </citation>
    <scope>NUCLEOTIDE SEQUENCE [LARGE SCALE GENOMIC DNA]</scope>
    <source>
        <strain evidence="2 3">CBS 494.80</strain>
    </source>
</reference>
<gene>
    <name evidence="2" type="ORF">VTL71DRAFT_10592</name>
</gene>
<sequence>MSHALPSPPALSLPATHAWLALYWHLAGSFETNILSLSFVEDIPTHTKRTNEPKATHETLLLPYYHFPTATTKQDKTRQNKTDKRKVQLSQSLPTSTRINQLATAQTSSSTTGNKIIIPTTTLLLLSTSLHCPPSFHLPPSKIETLPIRRSPHLFLPRPKTTTFPNTTTISIDDDRFNAFTIPFPQHHLFGLFRLFLFSEIPEVLSCLSSSPVSVWQVTPQYSSDSAERHPAQGLPLPIHKHPLLATVTIDYTFPSLGDASSRSISPDINSCCYPFVFSQRLPVIGLDSTTIRHLTATCIYHDVTTFL</sequence>
<evidence type="ECO:0000313" key="3">
    <source>
        <dbReference type="Proteomes" id="UP001595075"/>
    </source>
</evidence>
<feature type="compositionally biased region" description="Basic and acidic residues" evidence="1">
    <location>
        <begin position="73"/>
        <end position="86"/>
    </location>
</feature>
<evidence type="ECO:0000256" key="1">
    <source>
        <dbReference type="SAM" id="MobiDB-lite"/>
    </source>
</evidence>
<proteinExistence type="predicted"/>
<feature type="region of interest" description="Disordered" evidence="1">
    <location>
        <begin position="72"/>
        <end position="93"/>
    </location>
</feature>
<dbReference type="EMBL" id="JAZHXI010000003">
    <property type="protein sequence ID" value="KAL2073268.1"/>
    <property type="molecule type" value="Genomic_DNA"/>
</dbReference>
<accession>A0ABR4CV72</accession>
<dbReference type="Proteomes" id="UP001595075">
    <property type="component" value="Unassembled WGS sequence"/>
</dbReference>